<keyword evidence="11" id="KW-1185">Reference proteome</keyword>
<evidence type="ECO:0000256" key="2">
    <source>
        <dbReference type="ARBA" id="ARBA00022741"/>
    </source>
</evidence>
<dbReference type="Proteomes" id="UP000653156">
    <property type="component" value="Chromosome"/>
</dbReference>
<dbReference type="RefSeq" id="WP_230338425.1">
    <property type="nucleotide sequence ID" value="NZ_CP069798.1"/>
</dbReference>
<feature type="domain" description="ATP-cone" evidence="9">
    <location>
        <begin position="49"/>
        <end position="139"/>
    </location>
</feature>
<evidence type="ECO:0000256" key="5">
    <source>
        <dbReference type="ARBA" id="ARBA00023015"/>
    </source>
</evidence>
<sequence length="150" mass="17331">MKCPFCQHANTQVIDTRLSEEHNCIRRRRRCMACDKRFSTMESVEMRMPLIIKRTGEKVLFDPAKLHTSLNRALHKRPIDSETVEDTIAAIESRLYHLGVKEISSQAIGEMMLDELALLDEVAYVRFASVYKSFHDVSEFTQLIASLNKK</sequence>
<dbReference type="PROSITE" id="PS51161">
    <property type="entry name" value="ATP_CONE"/>
    <property type="match status" value="1"/>
</dbReference>
<evidence type="ECO:0000313" key="10">
    <source>
        <dbReference type="EMBL" id="QRQ81137.1"/>
    </source>
</evidence>
<evidence type="ECO:0000259" key="9">
    <source>
        <dbReference type="PROSITE" id="PS51161"/>
    </source>
</evidence>
<dbReference type="InterPro" id="IPR005144">
    <property type="entry name" value="ATP-cone_dom"/>
</dbReference>
<evidence type="ECO:0000256" key="6">
    <source>
        <dbReference type="ARBA" id="ARBA00023125"/>
    </source>
</evidence>
<keyword evidence="4 8" id="KW-0067">ATP-binding</keyword>
<dbReference type="NCBIfam" id="TIGR00244">
    <property type="entry name" value="transcriptional regulator NrdR"/>
    <property type="match status" value="1"/>
</dbReference>
<comment type="similarity">
    <text evidence="8">Belongs to the NrdR family.</text>
</comment>
<keyword evidence="8" id="KW-0479">Metal-binding</keyword>
<evidence type="ECO:0000256" key="7">
    <source>
        <dbReference type="ARBA" id="ARBA00023163"/>
    </source>
</evidence>
<dbReference type="GO" id="GO:0045892">
    <property type="term" value="P:negative regulation of DNA-templated transcription"/>
    <property type="evidence" value="ECO:0007669"/>
    <property type="project" value="UniProtKB-UniRule"/>
</dbReference>
<dbReference type="GO" id="GO:0008270">
    <property type="term" value="F:zinc ion binding"/>
    <property type="evidence" value="ECO:0007669"/>
    <property type="project" value="UniProtKB-UniRule"/>
</dbReference>
<comment type="cofactor">
    <cofactor evidence="8">
        <name>Zn(2+)</name>
        <dbReference type="ChEBI" id="CHEBI:29105"/>
    </cofactor>
    <text evidence="8">Binds 1 zinc ion.</text>
</comment>
<dbReference type="PANTHER" id="PTHR30455">
    <property type="entry name" value="TRANSCRIPTIONAL REPRESSOR NRDR"/>
    <property type="match status" value="1"/>
</dbReference>
<accession>A0A892ZH31</accession>
<evidence type="ECO:0000256" key="4">
    <source>
        <dbReference type="ARBA" id="ARBA00022840"/>
    </source>
</evidence>
<dbReference type="InterPro" id="IPR055173">
    <property type="entry name" value="NrdR-like_N"/>
</dbReference>
<dbReference type="HAMAP" id="MF_00440">
    <property type="entry name" value="NrdR"/>
    <property type="match status" value="1"/>
</dbReference>
<dbReference type="KEGG" id="ptes:JQU52_10445"/>
<evidence type="ECO:0000313" key="11">
    <source>
        <dbReference type="Proteomes" id="UP000653156"/>
    </source>
</evidence>
<dbReference type="AlphaFoldDB" id="A0A892ZH31"/>
<protein>
    <recommendedName>
        <fullName evidence="8">Transcriptional repressor NrdR</fullName>
    </recommendedName>
</protein>
<dbReference type="EMBL" id="CP069798">
    <property type="protein sequence ID" value="QRQ81137.1"/>
    <property type="molecule type" value="Genomic_DNA"/>
</dbReference>
<reference evidence="10" key="1">
    <citation type="submission" date="2021-02" db="EMBL/GenBank/DDBJ databases">
        <title>Neisseriaceae sp. 26B isolated from the cloaca of a Common Toad-headed Turtle (Mesoclemmys nasuta).</title>
        <authorList>
            <person name="Spergser J."/>
            <person name="Busse H.-J."/>
        </authorList>
    </citation>
    <scope>NUCLEOTIDE SEQUENCE</scope>
    <source>
        <strain evidence="10">26B</strain>
    </source>
</reference>
<name>A0A892ZH31_9NEIS</name>
<keyword evidence="3 8" id="KW-0863">Zinc-finger</keyword>
<evidence type="ECO:0000256" key="8">
    <source>
        <dbReference type="HAMAP-Rule" id="MF_00440"/>
    </source>
</evidence>
<dbReference type="Pfam" id="PF03477">
    <property type="entry name" value="ATP-cone"/>
    <property type="match status" value="1"/>
</dbReference>
<evidence type="ECO:0000256" key="1">
    <source>
        <dbReference type="ARBA" id="ARBA00022491"/>
    </source>
</evidence>
<gene>
    <name evidence="8 10" type="primary">nrdR</name>
    <name evidence="10" type="ORF">JQU52_10445</name>
</gene>
<keyword evidence="5 8" id="KW-0805">Transcription regulation</keyword>
<keyword evidence="7 8" id="KW-0804">Transcription</keyword>
<dbReference type="PANTHER" id="PTHR30455:SF2">
    <property type="entry name" value="TRANSCRIPTIONAL REPRESSOR NRDR"/>
    <property type="match status" value="1"/>
</dbReference>
<dbReference type="InterPro" id="IPR003796">
    <property type="entry name" value="RNR_NrdR-like"/>
</dbReference>
<proteinExistence type="inferred from homology"/>
<comment type="function">
    <text evidence="8">Negatively regulates transcription of bacterial ribonucleotide reductase nrd genes and operons by binding to NrdR-boxes.</text>
</comment>
<organism evidence="10 11">
    <name type="scientific">Paralysiella testudinis</name>
    <dbReference type="NCBI Taxonomy" id="2809020"/>
    <lineage>
        <taxon>Bacteria</taxon>
        <taxon>Pseudomonadati</taxon>
        <taxon>Pseudomonadota</taxon>
        <taxon>Betaproteobacteria</taxon>
        <taxon>Neisseriales</taxon>
        <taxon>Neisseriaceae</taxon>
        <taxon>Paralysiella</taxon>
    </lineage>
</organism>
<keyword evidence="2 8" id="KW-0547">Nucleotide-binding</keyword>
<evidence type="ECO:0000256" key="3">
    <source>
        <dbReference type="ARBA" id="ARBA00022771"/>
    </source>
</evidence>
<dbReference type="GO" id="GO:0005524">
    <property type="term" value="F:ATP binding"/>
    <property type="evidence" value="ECO:0007669"/>
    <property type="project" value="UniProtKB-UniRule"/>
</dbReference>
<feature type="zinc finger region" evidence="8">
    <location>
        <begin position="3"/>
        <end position="34"/>
    </location>
</feature>
<keyword evidence="8" id="KW-0862">Zinc</keyword>
<keyword evidence="6 8" id="KW-0238">DNA-binding</keyword>
<dbReference type="Pfam" id="PF22811">
    <property type="entry name" value="Zn_ribbon_NrdR"/>
    <property type="match status" value="1"/>
</dbReference>
<keyword evidence="1 8" id="KW-0678">Repressor</keyword>
<dbReference type="GO" id="GO:0003677">
    <property type="term" value="F:DNA binding"/>
    <property type="evidence" value="ECO:0007669"/>
    <property type="project" value="UniProtKB-KW"/>
</dbReference>